<dbReference type="SUPFAM" id="SSF53756">
    <property type="entry name" value="UDP-Glycosyltransferase/glycogen phosphorylase"/>
    <property type="match status" value="1"/>
</dbReference>
<dbReference type="GO" id="GO:0016740">
    <property type="term" value="F:transferase activity"/>
    <property type="evidence" value="ECO:0007669"/>
    <property type="project" value="UniProtKB-KW"/>
</dbReference>
<evidence type="ECO:0000313" key="2">
    <source>
        <dbReference type="EMBL" id="PQP98815.1"/>
    </source>
</evidence>
<keyword evidence="1" id="KW-0472">Membrane</keyword>
<dbReference type="OrthoDB" id="5835829at2759"/>
<dbReference type="Gene3D" id="3.40.50.2000">
    <property type="entry name" value="Glycogen Phosphorylase B"/>
    <property type="match status" value="1"/>
</dbReference>
<organism evidence="2 3">
    <name type="scientific">Prunus yedoensis var. nudiflora</name>
    <dbReference type="NCBI Taxonomy" id="2094558"/>
    <lineage>
        <taxon>Eukaryota</taxon>
        <taxon>Viridiplantae</taxon>
        <taxon>Streptophyta</taxon>
        <taxon>Embryophyta</taxon>
        <taxon>Tracheophyta</taxon>
        <taxon>Spermatophyta</taxon>
        <taxon>Magnoliopsida</taxon>
        <taxon>eudicotyledons</taxon>
        <taxon>Gunneridae</taxon>
        <taxon>Pentapetalae</taxon>
        <taxon>rosids</taxon>
        <taxon>fabids</taxon>
        <taxon>Rosales</taxon>
        <taxon>Rosaceae</taxon>
        <taxon>Amygdaloideae</taxon>
        <taxon>Amygdaleae</taxon>
        <taxon>Prunus</taxon>
    </lineage>
</organism>
<keyword evidence="3" id="KW-1185">Reference proteome</keyword>
<feature type="transmembrane region" description="Helical" evidence="1">
    <location>
        <begin position="55"/>
        <end position="73"/>
    </location>
</feature>
<keyword evidence="1" id="KW-0812">Transmembrane</keyword>
<evidence type="ECO:0000313" key="3">
    <source>
        <dbReference type="Proteomes" id="UP000250321"/>
    </source>
</evidence>
<comment type="caution">
    <text evidence="2">The sequence shown here is derived from an EMBL/GenBank/DDBJ whole genome shotgun (WGS) entry which is preliminary data.</text>
</comment>
<sequence length="90" mass="9975">MKMPPKTPLWFVSRLASFRELLLKLNETANSVPPVTVVVLDGFLSMFTIIAVEELGIPITLFYTVAASSFMGIKQYRALMEKGLAPLKDA</sequence>
<name>A0A314ZAG8_PRUYE</name>
<dbReference type="AlphaFoldDB" id="A0A314ZAG8"/>
<keyword evidence="2" id="KW-0808">Transferase</keyword>
<accession>A0A314ZAG8</accession>
<dbReference type="EMBL" id="PJQY01001868">
    <property type="protein sequence ID" value="PQP98815.1"/>
    <property type="molecule type" value="Genomic_DNA"/>
</dbReference>
<dbReference type="STRING" id="2094558.A0A314ZAG8"/>
<protein>
    <submittedName>
        <fullName evidence="2">7-deoxyloganetin glucosyltransferase-like</fullName>
    </submittedName>
</protein>
<keyword evidence="1" id="KW-1133">Transmembrane helix</keyword>
<reference evidence="2 3" key="1">
    <citation type="submission" date="2018-02" db="EMBL/GenBank/DDBJ databases">
        <title>Draft genome of wild Prunus yedoensis var. nudiflora.</title>
        <authorList>
            <person name="Baek S."/>
            <person name="Kim J.-H."/>
            <person name="Choi K."/>
            <person name="Kim G.-B."/>
            <person name="Cho A."/>
            <person name="Jang H."/>
            <person name="Shin C.-H."/>
            <person name="Yu H.-J."/>
            <person name="Mun J.-H."/>
        </authorList>
    </citation>
    <scope>NUCLEOTIDE SEQUENCE [LARGE SCALE GENOMIC DNA]</scope>
    <source>
        <strain evidence="3">cv. Jeju island</strain>
        <tissue evidence="2">Leaf</tissue>
    </source>
</reference>
<dbReference type="Proteomes" id="UP000250321">
    <property type="component" value="Unassembled WGS sequence"/>
</dbReference>
<gene>
    <name evidence="2" type="ORF">Pyn_21755</name>
</gene>
<proteinExistence type="predicted"/>
<evidence type="ECO:0000256" key="1">
    <source>
        <dbReference type="SAM" id="Phobius"/>
    </source>
</evidence>